<dbReference type="GO" id="GO:0030313">
    <property type="term" value="C:cell envelope"/>
    <property type="evidence" value="ECO:0007669"/>
    <property type="project" value="UniProtKB-SubCell"/>
</dbReference>
<dbReference type="Proteomes" id="UP000244896">
    <property type="component" value="Chromosome"/>
</dbReference>
<dbReference type="Pfam" id="PF09479">
    <property type="entry name" value="Flg_new"/>
    <property type="match status" value="1"/>
</dbReference>
<dbReference type="InterPro" id="IPR029052">
    <property type="entry name" value="Metallo-depent_PP-like"/>
</dbReference>
<dbReference type="Pfam" id="PF07679">
    <property type="entry name" value="I-set"/>
    <property type="match status" value="1"/>
</dbReference>
<dbReference type="Pfam" id="PF16370">
    <property type="entry name" value="MetallophosC"/>
    <property type="match status" value="1"/>
</dbReference>
<evidence type="ECO:0000256" key="2">
    <source>
        <dbReference type="ARBA" id="ARBA00022729"/>
    </source>
</evidence>
<dbReference type="InterPro" id="IPR032285">
    <property type="entry name" value="Metallophos_N"/>
</dbReference>
<dbReference type="InterPro" id="IPR002022">
    <property type="entry name" value="Pec_lyase"/>
</dbReference>
<evidence type="ECO:0000313" key="8">
    <source>
        <dbReference type="Proteomes" id="UP000244896"/>
    </source>
</evidence>
<dbReference type="KEGG" id="elut:CKA38_07350"/>
<dbReference type="EMBL" id="CP023004">
    <property type="protein sequence ID" value="AWI09078.1"/>
    <property type="molecule type" value="Genomic_DNA"/>
</dbReference>
<feature type="domain" description="Ig-like" evidence="6">
    <location>
        <begin position="1440"/>
        <end position="1525"/>
    </location>
</feature>
<dbReference type="InterPro" id="IPR013425">
    <property type="entry name" value="Autotrns_rpt"/>
</dbReference>
<dbReference type="InterPro" id="IPR051918">
    <property type="entry name" value="STPP_CPPED1"/>
</dbReference>
<dbReference type="InterPro" id="IPR030895">
    <property type="entry name" value="T5SS_PEPC_rpt"/>
</dbReference>
<dbReference type="InterPro" id="IPR036179">
    <property type="entry name" value="Ig-like_dom_sf"/>
</dbReference>
<dbReference type="SMART" id="SM00656">
    <property type="entry name" value="Amb_all"/>
    <property type="match status" value="1"/>
</dbReference>
<dbReference type="InterPro" id="IPR011050">
    <property type="entry name" value="Pectin_lyase_fold/virulence"/>
</dbReference>
<dbReference type="SUPFAM" id="SSF51126">
    <property type="entry name" value="Pectin lyase-like"/>
    <property type="match status" value="2"/>
</dbReference>
<dbReference type="Pfam" id="PF16371">
    <property type="entry name" value="MetallophosN"/>
    <property type="match status" value="1"/>
</dbReference>
<feature type="transmembrane region" description="Helical" evidence="4">
    <location>
        <begin position="1911"/>
        <end position="1929"/>
    </location>
</feature>
<keyword evidence="4" id="KW-0812">Transmembrane</keyword>
<dbReference type="SUPFAM" id="SSF48726">
    <property type="entry name" value="Immunoglobulin"/>
    <property type="match status" value="2"/>
</dbReference>
<dbReference type="GO" id="GO:0016829">
    <property type="term" value="F:lyase activity"/>
    <property type="evidence" value="ECO:0007669"/>
    <property type="project" value="UniProtKB-KW"/>
</dbReference>
<comment type="subcellular location">
    <subcellularLocation>
        <location evidence="1">Cell envelope</location>
    </subcellularLocation>
</comment>
<keyword evidence="3" id="KW-0456">Lyase</keyword>
<evidence type="ECO:0000256" key="1">
    <source>
        <dbReference type="ARBA" id="ARBA00004196"/>
    </source>
</evidence>
<keyword evidence="8" id="KW-1185">Reference proteome</keyword>
<name>A0A2U8E2H4_9BACT</name>
<dbReference type="GO" id="GO:0016787">
    <property type="term" value="F:hydrolase activity"/>
    <property type="evidence" value="ECO:0007669"/>
    <property type="project" value="InterPro"/>
</dbReference>
<dbReference type="InterPro" id="IPR013783">
    <property type="entry name" value="Ig-like_fold"/>
</dbReference>
<feature type="signal peptide" evidence="5">
    <location>
        <begin position="1"/>
        <end position="31"/>
    </location>
</feature>
<dbReference type="SMART" id="SM00409">
    <property type="entry name" value="IG"/>
    <property type="match status" value="1"/>
</dbReference>
<organism evidence="7 8">
    <name type="scientific">Ereboglobus luteus</name>
    <dbReference type="NCBI Taxonomy" id="1796921"/>
    <lineage>
        <taxon>Bacteria</taxon>
        <taxon>Pseudomonadati</taxon>
        <taxon>Verrucomicrobiota</taxon>
        <taxon>Opitutia</taxon>
        <taxon>Opitutales</taxon>
        <taxon>Opitutaceae</taxon>
        <taxon>Ereboglobus</taxon>
    </lineage>
</organism>
<dbReference type="NCBIfam" id="TIGR02601">
    <property type="entry name" value="autotrns_rpt"/>
    <property type="match status" value="1"/>
</dbReference>
<dbReference type="InterPro" id="IPR042229">
    <property type="entry name" value="Listeria/Bacterioides_rpt_sf"/>
</dbReference>
<dbReference type="InterPro" id="IPR013378">
    <property type="entry name" value="InlB-like_B-rpt"/>
</dbReference>
<dbReference type="InterPro" id="IPR013098">
    <property type="entry name" value="Ig_I-set"/>
</dbReference>
<dbReference type="NCBIfam" id="TIGR04393">
    <property type="entry name" value="rpt_T5SS_PEPC"/>
    <property type="match status" value="2"/>
</dbReference>
<dbReference type="InterPro" id="IPR012332">
    <property type="entry name" value="Autotransporter_pectin_lyase_C"/>
</dbReference>
<dbReference type="PANTHER" id="PTHR43143:SF1">
    <property type="entry name" value="SERINE_THREONINE-PROTEIN PHOSPHATASE CPPED1"/>
    <property type="match status" value="1"/>
</dbReference>
<dbReference type="InterPro" id="IPR007110">
    <property type="entry name" value="Ig-like_dom"/>
</dbReference>
<keyword evidence="4" id="KW-0472">Membrane</keyword>
<evidence type="ECO:0000256" key="5">
    <source>
        <dbReference type="SAM" id="SignalP"/>
    </source>
</evidence>
<dbReference type="InterPro" id="IPR012334">
    <property type="entry name" value="Pectin_lyas_fold"/>
</dbReference>
<dbReference type="SUPFAM" id="SSF56300">
    <property type="entry name" value="Metallo-dependent phosphatases"/>
    <property type="match status" value="1"/>
</dbReference>
<evidence type="ECO:0000313" key="7">
    <source>
        <dbReference type="EMBL" id="AWI09078.1"/>
    </source>
</evidence>
<protein>
    <recommendedName>
        <fullName evidence="6">Ig-like domain-containing protein</fullName>
    </recommendedName>
</protein>
<dbReference type="Pfam" id="PF00149">
    <property type="entry name" value="Metallophos"/>
    <property type="match status" value="1"/>
</dbReference>
<dbReference type="Gene3D" id="2.160.20.10">
    <property type="entry name" value="Single-stranded right-handed beta-helix, Pectin lyase-like"/>
    <property type="match status" value="1"/>
</dbReference>
<dbReference type="Gene3D" id="3.60.21.10">
    <property type="match status" value="1"/>
</dbReference>
<dbReference type="InterPro" id="IPR004899">
    <property type="entry name" value="Pertactin_central"/>
</dbReference>
<proteinExistence type="predicted"/>
<dbReference type="Gene3D" id="2.160.20.20">
    <property type="match status" value="1"/>
</dbReference>
<gene>
    <name evidence="7" type="ORF">CKA38_07350</name>
</gene>
<sequence length="1935" mass="198822">MRVFPLHPMKNTPVTLFIFALALTLAPATRAADVYWGDGVSGTWFTPNGWRTGSPSGAVRNAPGATDAAFITNGHIAIGNGITTDSGSASIGHGAGASGTLSIAGGGVWTNTTSNNTYVGYEGTGVLNIDQGGVANTNYLQIAAKDTSSSGTVIVNGYLNNRVGMLYVGGVGNGHLEIGQTGTLYINSSLRAGGYNSATADPNPNPNFIKGAGTGAIVVHGLINGASRTIAAGFDGVGRIDVMKTGTIMNNNVYIGDRASASGTINIRGLWQSAGNIVYIGNSGSGGAGSNVLNIHNGGAFVQNNNVAAIYVGRNAGSSGIVNIAKSGTMIVTGSSFYLGQAANTYGEVNVEGLLQFTGSIFSIGYQRSTTAGVDSSVGVLKITETGTVIVSGTETSLGHLGMASSAVSVNNASGTAFVEGVWKNAGNLIVGRSGHGHLEISRTGTVTVGTFLTIANGNSMSNANHTATGPVGGTVIVDGYLGVGDHFAIGNGAHANLHITENGTVITGTNGTGNGYLQVGRNGSTVGTGTAVPVPGDSIVRVDGLLDIRGNFNFGMRSKSELTVGAEGYILVAGNHYQNPQTLLAFTPGSTRDLPLVATAGAAYISGTLKITNINTLAGYSSAASATAASALPYITVVSAGAGIEGDFKTISITPALTGATGLPDYIYNGKIILDAPNGSAEYRVGQLLSWHAPAANAHGAFTIGAGNTFTIDTPLADRANANSLATGWDGRSLTKRGPGTLVIAAVGSRTGDTTVESGTLRIATSAISLGNLVNNAVLDLGGSSGSYHTATADTLAGAGTIILAIDSATGKGDRLIITGNASGAHTVRVSIDGAPATTPTPAQLTNAITVQGGNTATFNDATPPGLTVTFAPQGGDVSPAGKTITPNTAYGTLPVPVRAGATFGGWFTAPNGGSPVTDSTTVASDAASHILYARWMEGKHPVITPDAGMDLYGSIVDDTGAPVAGVVVSDGFQCVKTNANGIYQMKRTNKGGTTKARVVFYSTPETHAVNTLGADRTGYAWFSQKLVEGVNRYDFDLIRLPSAEKDFILLGIGDPQVTSLAQLKRYETETIADIGKLRQATHASLPIYAIMLGDIVGDNLHLHAPLRDVVNASPVTYFSVPGNHDHDQAYSKLNKDYESGESYENIYGPLNYSVNIGNTHIIGLDDILYTAQSGYGTGLTNDIYEWVKQDLSFVPKTKTIIIAFHIPLRGSTYTKAQELYGLLKDYADVHFLAGHTHYQENITFPINGSTKNITAYEHIHGGACGAWWNSLLNVDGAPNGYGVYTISGTKLTDWYYKSTGYSDTYQMRMYRGDISFGGASGTYTYNQPPYATLGANDVVVDVWNADANWKFVVYENGVKVADTLKKLNMLVDAYAAGYHVGVLKRTYDSRSNKHLYSHTLKTPGASVEIRATDRFGKTYSLSEFTTDLSEFPANFASPEITTQPADATVTAGQSATFTAAVTGAPNPSLKWQSSSDGATWTDISGATTASHTIPNATTAQNGTQYRLAASNARGLATSYATLLTVNPDPAFTAAQTLKTQLEATGTATITVTGSVNLSLVGGATVAKGKTIVGADATSTVSGTLTIAASASDTIIRGVNFTTGALTINGANDVDVSHCTFTDAPVSITGNADNVAFSWNEFTATPGGADSAMTISNAGPTTGILLDHNRWGANLKNNMPSVTNARVYMYNNYITATGNTTATIAGAGAQILSVRNIYQGVKNPLTKQSTGRLRAIDNLMNATTGTTATGNDKVFVPGYAHIIDSGDSSTAASIAANAGNTAGKNSVTPAQTNGAASISATVTGTGANKTASSAHVPSGGGFTLTANATGFTPAARQWYRDNTVIAGAASATYAITNADANTHAGSYAVTLTTSTGEIVTSGAFTVTVAAPPIDTPDTGNSSGGGGGGGAPSLFLLSSLLILLVGRSLRLSRKR</sequence>
<keyword evidence="2 5" id="KW-0732">Signal</keyword>
<keyword evidence="4" id="KW-1133">Transmembrane helix</keyword>
<reference evidence="7 8" key="1">
    <citation type="journal article" date="2018" name="Syst. Appl. Microbiol.">
        <title>Ereboglobus luteus gen. nov. sp. nov. from cockroach guts, and new insights into the oxygen relationship of the genera Opitutus and Didymococcus (Verrucomicrobia: Opitutaceae).</title>
        <authorList>
            <person name="Tegtmeier D."/>
            <person name="Belitz A."/>
            <person name="Radek R."/>
            <person name="Heimerl T."/>
            <person name="Brune A."/>
        </authorList>
    </citation>
    <scope>NUCLEOTIDE SEQUENCE [LARGE SCALE GENOMIC DNA]</scope>
    <source>
        <strain evidence="7 8">Ho45</strain>
    </source>
</reference>
<evidence type="ECO:0000259" key="6">
    <source>
        <dbReference type="PROSITE" id="PS50835"/>
    </source>
</evidence>
<dbReference type="InterPro" id="IPR003599">
    <property type="entry name" value="Ig_sub"/>
</dbReference>
<dbReference type="Gene3D" id="2.60.40.4270">
    <property type="entry name" value="Listeria-Bacteroides repeat domain"/>
    <property type="match status" value="1"/>
</dbReference>
<dbReference type="PROSITE" id="PS50835">
    <property type="entry name" value="IG_LIKE"/>
    <property type="match status" value="1"/>
</dbReference>
<accession>A0A2U8E2H4</accession>
<dbReference type="Pfam" id="PF03212">
    <property type="entry name" value="Pertactin"/>
    <property type="match status" value="1"/>
</dbReference>
<evidence type="ECO:0000256" key="3">
    <source>
        <dbReference type="ARBA" id="ARBA00023239"/>
    </source>
</evidence>
<dbReference type="InterPro" id="IPR004843">
    <property type="entry name" value="Calcineurin-like_PHP"/>
</dbReference>
<evidence type="ECO:0000256" key="4">
    <source>
        <dbReference type="SAM" id="Phobius"/>
    </source>
</evidence>
<dbReference type="InterPro" id="IPR032288">
    <property type="entry name" value="Metallophos_C"/>
</dbReference>
<dbReference type="Gene3D" id="2.60.40.10">
    <property type="entry name" value="Immunoglobulins"/>
    <property type="match status" value="2"/>
</dbReference>
<feature type="chain" id="PRO_5015900566" description="Ig-like domain-containing protein" evidence="5">
    <location>
        <begin position="32"/>
        <end position="1935"/>
    </location>
</feature>
<dbReference type="PANTHER" id="PTHR43143">
    <property type="entry name" value="METALLOPHOSPHOESTERASE, CALCINEURIN SUPERFAMILY"/>
    <property type="match status" value="1"/>
</dbReference>